<gene>
    <name evidence="2" type="ORF">FHX76_002296</name>
</gene>
<keyword evidence="2" id="KW-0966">Cell projection</keyword>
<name>A0A7X5TTN8_9MICO</name>
<protein>
    <submittedName>
        <fullName evidence="2">Flagellar motor component MotA</fullName>
    </submittedName>
</protein>
<evidence type="ECO:0000256" key="1">
    <source>
        <dbReference type="SAM" id="Phobius"/>
    </source>
</evidence>
<accession>A0A7X5TTN8</accession>
<organism evidence="2 3">
    <name type="scientific">Lysinibacter cavernae</name>
    <dbReference type="NCBI Taxonomy" id="1640652"/>
    <lineage>
        <taxon>Bacteria</taxon>
        <taxon>Bacillati</taxon>
        <taxon>Actinomycetota</taxon>
        <taxon>Actinomycetes</taxon>
        <taxon>Micrococcales</taxon>
        <taxon>Microbacteriaceae</taxon>
        <taxon>Lysinibacter</taxon>
    </lineage>
</organism>
<sequence length="102" mass="10816">MTDAQPMLPAPRPPSRVLLPGIAVGFFIISPFLLLLGYMIFMGTSSRGFFEGAPTQVIIGGVVFAAGFAALMIAFALEGVRSIAQQHLEAVREIEHAKGDNG</sequence>
<comment type="caution">
    <text evidence="2">The sequence shown here is derived from an EMBL/GenBank/DDBJ whole genome shotgun (WGS) entry which is preliminary data.</text>
</comment>
<keyword evidence="2" id="KW-0282">Flagellum</keyword>
<keyword evidence="1" id="KW-1133">Transmembrane helix</keyword>
<dbReference type="Proteomes" id="UP000541033">
    <property type="component" value="Unassembled WGS sequence"/>
</dbReference>
<keyword evidence="3" id="KW-1185">Reference proteome</keyword>
<dbReference type="RefSeq" id="WP_167150783.1">
    <property type="nucleotide sequence ID" value="NZ_JAAMOX010000002.1"/>
</dbReference>
<evidence type="ECO:0000313" key="3">
    <source>
        <dbReference type="Proteomes" id="UP000541033"/>
    </source>
</evidence>
<evidence type="ECO:0000313" key="2">
    <source>
        <dbReference type="EMBL" id="NIH54400.1"/>
    </source>
</evidence>
<feature type="transmembrane region" description="Helical" evidence="1">
    <location>
        <begin position="17"/>
        <end position="41"/>
    </location>
</feature>
<proteinExistence type="predicted"/>
<feature type="transmembrane region" description="Helical" evidence="1">
    <location>
        <begin position="53"/>
        <end position="77"/>
    </location>
</feature>
<keyword evidence="1" id="KW-0812">Transmembrane</keyword>
<dbReference type="AlphaFoldDB" id="A0A7X5TTN8"/>
<reference evidence="2 3" key="1">
    <citation type="submission" date="2020-02" db="EMBL/GenBank/DDBJ databases">
        <title>Sequencing the genomes of 1000 actinobacteria strains.</title>
        <authorList>
            <person name="Klenk H.-P."/>
        </authorList>
    </citation>
    <scope>NUCLEOTIDE SEQUENCE [LARGE SCALE GENOMIC DNA]</scope>
    <source>
        <strain evidence="2 3">DSM 27960</strain>
    </source>
</reference>
<keyword evidence="1" id="KW-0472">Membrane</keyword>
<dbReference type="EMBL" id="JAAMOX010000002">
    <property type="protein sequence ID" value="NIH54400.1"/>
    <property type="molecule type" value="Genomic_DNA"/>
</dbReference>
<keyword evidence="2" id="KW-0969">Cilium</keyword>